<accession>A0ABS7TMK8</accession>
<evidence type="ECO:0000256" key="1">
    <source>
        <dbReference type="SAM" id="MobiDB-lite"/>
    </source>
</evidence>
<dbReference type="EMBL" id="JAIRAU010000005">
    <property type="protein sequence ID" value="MBZ5709453.1"/>
    <property type="molecule type" value="Genomic_DNA"/>
</dbReference>
<evidence type="ECO:0000313" key="2">
    <source>
        <dbReference type="EMBL" id="MBZ5709453.1"/>
    </source>
</evidence>
<organism evidence="2 3">
    <name type="scientific">Nannocystis pusilla</name>
    <dbReference type="NCBI Taxonomy" id="889268"/>
    <lineage>
        <taxon>Bacteria</taxon>
        <taxon>Pseudomonadati</taxon>
        <taxon>Myxococcota</taxon>
        <taxon>Polyangia</taxon>
        <taxon>Nannocystales</taxon>
        <taxon>Nannocystaceae</taxon>
        <taxon>Nannocystis</taxon>
    </lineage>
</organism>
<keyword evidence="3" id="KW-1185">Reference proteome</keyword>
<dbReference type="Proteomes" id="UP001139031">
    <property type="component" value="Unassembled WGS sequence"/>
</dbReference>
<name>A0ABS7TMK8_9BACT</name>
<sequence length="55" mass="5572">MGIDSAAVPTTDTPPPDGEDPHGAPRRLPGAAGMLGRSPRTGVDETFRDGVCDPG</sequence>
<gene>
    <name evidence="2" type="ORF">K7C98_09290</name>
</gene>
<reference evidence="2" key="1">
    <citation type="submission" date="2021-08" db="EMBL/GenBank/DDBJ databases">
        <authorList>
            <person name="Stevens D.C."/>
        </authorList>
    </citation>
    <scope>NUCLEOTIDE SEQUENCE</scope>
    <source>
        <strain evidence="2">DSM 53165</strain>
    </source>
</reference>
<evidence type="ECO:0000313" key="3">
    <source>
        <dbReference type="Proteomes" id="UP001139031"/>
    </source>
</evidence>
<feature type="compositionally biased region" description="Basic and acidic residues" evidence="1">
    <location>
        <begin position="42"/>
        <end position="55"/>
    </location>
</feature>
<comment type="caution">
    <text evidence="2">The sequence shown here is derived from an EMBL/GenBank/DDBJ whole genome shotgun (WGS) entry which is preliminary data.</text>
</comment>
<protein>
    <submittedName>
        <fullName evidence="2">Uncharacterized protein</fullName>
    </submittedName>
</protein>
<feature type="region of interest" description="Disordered" evidence="1">
    <location>
        <begin position="1"/>
        <end position="55"/>
    </location>
</feature>
<proteinExistence type="predicted"/>